<evidence type="ECO:0000256" key="10">
    <source>
        <dbReference type="PROSITE-ProRule" id="PRU01360"/>
    </source>
</evidence>
<evidence type="ECO:0000256" key="11">
    <source>
        <dbReference type="RuleBase" id="RU003357"/>
    </source>
</evidence>
<evidence type="ECO:0000256" key="6">
    <source>
        <dbReference type="ARBA" id="ARBA00023077"/>
    </source>
</evidence>
<dbReference type="AlphaFoldDB" id="A0A3S9VPN2"/>
<dbReference type="Pfam" id="PF00593">
    <property type="entry name" value="TonB_dep_Rec_b-barrel"/>
    <property type="match status" value="1"/>
</dbReference>
<proteinExistence type="inferred from homology"/>
<evidence type="ECO:0000259" key="13">
    <source>
        <dbReference type="Pfam" id="PF07715"/>
    </source>
</evidence>
<evidence type="ECO:0000259" key="12">
    <source>
        <dbReference type="Pfam" id="PF00593"/>
    </source>
</evidence>
<dbReference type="Proteomes" id="UP000270673">
    <property type="component" value="Chromosome"/>
</dbReference>
<dbReference type="Gene3D" id="2.40.170.20">
    <property type="entry name" value="TonB-dependent receptor, beta-barrel domain"/>
    <property type="match status" value="1"/>
</dbReference>
<dbReference type="EMBL" id="CP032819">
    <property type="protein sequence ID" value="AZS28512.1"/>
    <property type="molecule type" value="Genomic_DNA"/>
</dbReference>
<evidence type="ECO:0000256" key="1">
    <source>
        <dbReference type="ARBA" id="ARBA00004571"/>
    </source>
</evidence>
<sequence length="813" mass="93146">MLLYGLILTYTGEPGWWPLIQNMKMYSFKYSRNGRSDKMKRIFFIFSILNGVVFTSFAQNVTLSGYIENKTTGERLVNATIVETKSGRGITCNRYGFFSLSLPRGENHLSVSHVGFTRVESTINLKTDTLIIISLFPGNYLEEVLVVEKKNAFSSAVGKHSLSLDRVKRMPAVLGEADVLKSLHFLPGVNPGQEGLTGFSVRGGSPDNTQFLLDGLPVYNVNHAYGYFSAFNGDALQDVTLYTGDLPARYGGSLSSVLELTMREGNRKKYSGDIHVSPVAGSAVVEGPLKKDKASFLISGRRTWLDGLLWAGQKIAGNDFSTGYNFYDLNAKVNWEINPHNRLYISMYNSRDSRFATWKVKGSIHADRFQFYWGNLSVSGRWNHLFSPTFFSNITLYYSQFNNSQIMTVYNENASQREQSKTTSRLRDWTLKTDSEISIGEKHRTRFGTVCSMKYFAPEMSYIGSVNLNEHVRDTTTGNVYSIEAYLEDHWQPNDRWSLDAGVRFSLLAVPNASYYSLQPRLSISYRMGESLLLKTSWARMQQSQHLLTSNSMGMNTDLWVPVTQRVAPASSDLFSIACFYAFANTWNFSIEGYFHRMNHVVRYQDGILFLKTKDRSWQDYVDMGKGRAYGIDLMLKKTAGALTGWFSYSWSKSERRFDHVNNGEWFPFEYDRRHKLNITTNYTIPIKEKCKFNKSFSMNFTLATGNYISIGKQFYHAAPMPESSQTDADNMQYREYIERPNNFRMPTYHHLDISYVLDNRKGKGSSWVFGIYNLYARKNPSIIYHKQTREGVTTRSWSLLPFVPSVTWSYHF</sequence>
<reference evidence="14 15" key="1">
    <citation type="submission" date="2018-10" db="EMBL/GenBank/DDBJ databases">
        <title>Butyricimonas faecalis sp. nov., isolated from human faeces and emended description of the genus Butyricimonas.</title>
        <authorList>
            <person name="Le Roy T."/>
            <person name="Van der Smissen P."/>
            <person name="Paquot A."/>
            <person name="Delzenne N."/>
            <person name="Muccioli G."/>
            <person name="Collet J.-F."/>
            <person name="Cani P.D."/>
        </authorList>
    </citation>
    <scope>NUCLEOTIDE SEQUENCE [LARGE SCALE GENOMIC DNA]</scope>
    <source>
        <strain evidence="14 15">H184</strain>
    </source>
</reference>
<dbReference type="Gene3D" id="2.60.40.1120">
    <property type="entry name" value="Carboxypeptidase-like, regulatory domain"/>
    <property type="match status" value="1"/>
</dbReference>
<keyword evidence="5" id="KW-0732">Signal</keyword>
<keyword evidence="8 14" id="KW-0675">Receptor</keyword>
<dbReference type="GO" id="GO:0009279">
    <property type="term" value="C:cell outer membrane"/>
    <property type="evidence" value="ECO:0007669"/>
    <property type="project" value="UniProtKB-SubCell"/>
</dbReference>
<dbReference type="PROSITE" id="PS52016">
    <property type="entry name" value="TONB_DEPENDENT_REC_3"/>
    <property type="match status" value="1"/>
</dbReference>
<evidence type="ECO:0000256" key="8">
    <source>
        <dbReference type="ARBA" id="ARBA00023170"/>
    </source>
</evidence>
<dbReference type="InterPro" id="IPR000531">
    <property type="entry name" value="Beta-barrel_TonB"/>
</dbReference>
<dbReference type="InterPro" id="IPR036942">
    <property type="entry name" value="Beta-barrel_TonB_sf"/>
</dbReference>
<dbReference type="GO" id="GO:0015344">
    <property type="term" value="F:siderophore uptake transmembrane transporter activity"/>
    <property type="evidence" value="ECO:0007669"/>
    <property type="project" value="TreeGrafter"/>
</dbReference>
<evidence type="ECO:0000313" key="14">
    <source>
        <dbReference type="EMBL" id="AZS28512.1"/>
    </source>
</evidence>
<evidence type="ECO:0000256" key="7">
    <source>
        <dbReference type="ARBA" id="ARBA00023136"/>
    </source>
</evidence>
<dbReference type="InterPro" id="IPR012910">
    <property type="entry name" value="Plug_dom"/>
</dbReference>
<evidence type="ECO:0000256" key="5">
    <source>
        <dbReference type="ARBA" id="ARBA00022729"/>
    </source>
</evidence>
<dbReference type="InterPro" id="IPR037066">
    <property type="entry name" value="Plug_dom_sf"/>
</dbReference>
<evidence type="ECO:0000313" key="15">
    <source>
        <dbReference type="Proteomes" id="UP000270673"/>
    </source>
</evidence>
<comment type="similarity">
    <text evidence="10 11">Belongs to the TonB-dependent receptor family.</text>
</comment>
<dbReference type="Pfam" id="PF13715">
    <property type="entry name" value="CarbopepD_reg_2"/>
    <property type="match status" value="1"/>
</dbReference>
<dbReference type="PANTHER" id="PTHR30069:SF29">
    <property type="entry name" value="HEMOGLOBIN AND HEMOGLOBIN-HAPTOGLOBIN-BINDING PROTEIN 1-RELATED"/>
    <property type="match status" value="1"/>
</dbReference>
<dbReference type="SUPFAM" id="SSF49464">
    <property type="entry name" value="Carboxypeptidase regulatory domain-like"/>
    <property type="match status" value="1"/>
</dbReference>
<dbReference type="InterPro" id="IPR039426">
    <property type="entry name" value="TonB-dep_rcpt-like"/>
</dbReference>
<feature type="domain" description="TonB-dependent receptor-like beta-barrel" evidence="12">
    <location>
        <begin position="321"/>
        <end position="775"/>
    </location>
</feature>
<evidence type="ECO:0000256" key="3">
    <source>
        <dbReference type="ARBA" id="ARBA00022452"/>
    </source>
</evidence>
<dbReference type="Pfam" id="PF07715">
    <property type="entry name" value="Plug"/>
    <property type="match status" value="1"/>
</dbReference>
<keyword evidence="7 10" id="KW-0472">Membrane</keyword>
<keyword evidence="2 10" id="KW-0813">Transport</keyword>
<dbReference type="GO" id="GO:0044718">
    <property type="term" value="P:siderophore transmembrane transport"/>
    <property type="evidence" value="ECO:0007669"/>
    <property type="project" value="TreeGrafter"/>
</dbReference>
<feature type="domain" description="TonB-dependent receptor plug" evidence="13">
    <location>
        <begin position="177"/>
        <end position="252"/>
    </location>
</feature>
<name>A0A3S9VPN2_9BACT</name>
<keyword evidence="4 10" id="KW-0812">Transmembrane</keyword>
<dbReference type="KEGG" id="buy:D8S85_02375"/>
<accession>A0A3S9VPN2</accession>
<keyword evidence="9 10" id="KW-0998">Cell outer membrane</keyword>
<dbReference type="PANTHER" id="PTHR30069">
    <property type="entry name" value="TONB-DEPENDENT OUTER MEMBRANE RECEPTOR"/>
    <property type="match status" value="1"/>
</dbReference>
<dbReference type="SUPFAM" id="SSF56935">
    <property type="entry name" value="Porins"/>
    <property type="match status" value="1"/>
</dbReference>
<comment type="subcellular location">
    <subcellularLocation>
        <location evidence="1 10">Cell outer membrane</location>
        <topology evidence="1 10">Multi-pass membrane protein</topology>
    </subcellularLocation>
</comment>
<keyword evidence="6 11" id="KW-0798">TonB box</keyword>
<dbReference type="Gene3D" id="2.170.130.10">
    <property type="entry name" value="TonB-dependent receptor, plug domain"/>
    <property type="match status" value="1"/>
</dbReference>
<dbReference type="InterPro" id="IPR008969">
    <property type="entry name" value="CarboxyPept-like_regulatory"/>
</dbReference>
<organism evidence="14 15">
    <name type="scientific">Butyricimonas faecalis</name>
    <dbReference type="NCBI Taxonomy" id="2093856"/>
    <lineage>
        <taxon>Bacteria</taxon>
        <taxon>Pseudomonadati</taxon>
        <taxon>Bacteroidota</taxon>
        <taxon>Bacteroidia</taxon>
        <taxon>Bacteroidales</taxon>
        <taxon>Odoribacteraceae</taxon>
        <taxon>Butyricimonas</taxon>
    </lineage>
</organism>
<protein>
    <submittedName>
        <fullName evidence="14">TonB-dependent receptor</fullName>
    </submittedName>
</protein>
<evidence type="ECO:0000256" key="9">
    <source>
        <dbReference type="ARBA" id="ARBA00023237"/>
    </source>
</evidence>
<dbReference type="OrthoDB" id="9803050at2"/>
<keyword evidence="15" id="KW-1185">Reference proteome</keyword>
<evidence type="ECO:0000256" key="4">
    <source>
        <dbReference type="ARBA" id="ARBA00022692"/>
    </source>
</evidence>
<gene>
    <name evidence="14" type="ORF">D8S85_02375</name>
</gene>
<keyword evidence="3 10" id="KW-1134">Transmembrane beta strand</keyword>
<evidence type="ECO:0000256" key="2">
    <source>
        <dbReference type="ARBA" id="ARBA00022448"/>
    </source>
</evidence>